<feature type="region of interest" description="Disordered" evidence="8">
    <location>
        <begin position="35"/>
        <end position="63"/>
    </location>
</feature>
<dbReference type="InterPro" id="IPR050853">
    <property type="entry name" value="WD_repeat_DNA-damage-binding"/>
</dbReference>
<dbReference type="PANTHER" id="PTHR14773:SF0">
    <property type="entry name" value="WD REPEAT-CONTAINING PROTEIN 76"/>
    <property type="match status" value="1"/>
</dbReference>
<evidence type="ECO:0000256" key="3">
    <source>
        <dbReference type="ARBA" id="ARBA00022574"/>
    </source>
</evidence>
<evidence type="ECO:0000313" key="9">
    <source>
        <dbReference type="EMBL" id="SGZ55464.1"/>
    </source>
</evidence>
<keyword evidence="6" id="KW-0238">DNA-binding</keyword>
<evidence type="ECO:0000256" key="2">
    <source>
        <dbReference type="ARBA" id="ARBA00021132"/>
    </source>
</evidence>
<dbReference type="Gene3D" id="2.130.10.10">
    <property type="entry name" value="YVTN repeat-like/Quinoprotein amine dehydrogenase"/>
    <property type="match status" value="1"/>
</dbReference>
<comment type="similarity">
    <text evidence="1 6">Belongs to the WD repeat DDB2/WDR76 family.</text>
</comment>
<keyword evidence="6" id="KW-0227">DNA damage</keyword>
<keyword evidence="3 5" id="KW-0853">WD repeat</keyword>
<feature type="repeat" description="WD" evidence="5">
    <location>
        <begin position="350"/>
        <end position="385"/>
    </location>
</feature>
<keyword evidence="7" id="KW-0175">Coiled coil</keyword>
<evidence type="ECO:0000256" key="7">
    <source>
        <dbReference type="SAM" id="Coils"/>
    </source>
</evidence>
<evidence type="ECO:0000256" key="5">
    <source>
        <dbReference type="PROSITE-ProRule" id="PRU00221"/>
    </source>
</evidence>
<dbReference type="InterPro" id="IPR015943">
    <property type="entry name" value="WD40/YVTN_repeat-like_dom_sf"/>
</dbReference>
<dbReference type="SMART" id="SM00320">
    <property type="entry name" value="WD40"/>
    <property type="match status" value="5"/>
</dbReference>
<sequence length="562" mass="64174">MPNTNLEELRRKNIQRNRDLLKSLKLDQISDSLSRVTKPKIQNSGKASSARNKKPPQAPIRRSQRLNLTPEAKELHRVREEEIERERLREKRVNELRQTKLIGNYSLFDILAEKSLGNLKYESRVLKIDPNFDESILENKTEDTDRKREDLDILARLLALGGRYSAGDFYETIELVDSGNHQPLRDLRKEFNSLTLNKRFEPSKVKLVNQRITSILFHPAQDDRLVFAGDTNGTLGIWAVDSSNADDDIPVITTIKPHGRTISRITEMPSSPNRIVSVSYDGSARMMDIHKQTSIELFSVSDQDGETLGISDVNVHLSTPQSLVVSTLEGHLFQCDTRAPKTTITYLSLLRLHDKKIGGFSINPNREYQIATASLDRTFRIWDLRYISQRNSYSDIDDKLRSPHLYGSYSSRLSVSNVDWNSSNRLVCNGYDDQINIFDLSGDHHYYSDINQWGKSYVPVFEGSPKNTTGNIRSVNSIHHNCQSGRWVSILKARWQMRPADSFQKFVIANMRRSFDIYSQHGELIANLKAPEMTAVPAVVSFHPSQNWIIGGTSSGKVFLWE</sequence>
<keyword evidence="4" id="KW-0677">Repeat</keyword>
<dbReference type="InterPro" id="IPR036322">
    <property type="entry name" value="WD40_repeat_dom_sf"/>
</dbReference>
<dbReference type="GO" id="GO:0003677">
    <property type="term" value="F:DNA binding"/>
    <property type="evidence" value="ECO:0007669"/>
    <property type="project" value="UniProtKB-UniRule"/>
</dbReference>
<evidence type="ECO:0000256" key="4">
    <source>
        <dbReference type="ARBA" id="ARBA00022737"/>
    </source>
</evidence>
<gene>
    <name evidence="9" type="ORF">SAMEA4029009_CIC11G00000001292</name>
</gene>
<dbReference type="GO" id="GO:2000001">
    <property type="term" value="P:regulation of DNA damage checkpoint"/>
    <property type="evidence" value="ECO:0007669"/>
    <property type="project" value="TreeGrafter"/>
</dbReference>
<evidence type="ECO:0000256" key="8">
    <source>
        <dbReference type="SAM" id="MobiDB-lite"/>
    </source>
</evidence>
<dbReference type="EMBL" id="LT635767">
    <property type="protein sequence ID" value="SGZ55464.1"/>
    <property type="molecule type" value="Genomic_DNA"/>
</dbReference>
<evidence type="ECO:0000256" key="6">
    <source>
        <dbReference type="RuleBase" id="RU365004"/>
    </source>
</evidence>
<evidence type="ECO:0000256" key="1">
    <source>
        <dbReference type="ARBA" id="ARBA00005434"/>
    </source>
</evidence>
<reference evidence="10" key="1">
    <citation type="submission" date="2016-10" db="EMBL/GenBank/DDBJ databases">
        <authorList>
            <person name="Geijer C."/>
            <person name="Jareborg N."/>
            <person name="Dainat J."/>
        </authorList>
    </citation>
    <scope>NUCLEOTIDE SEQUENCE [LARGE SCALE GENOMIC DNA]</scope>
    <source>
        <strain evidence="10">PYCC 4715</strain>
    </source>
</reference>
<dbReference type="SUPFAM" id="SSF50978">
    <property type="entry name" value="WD40 repeat-like"/>
    <property type="match status" value="1"/>
</dbReference>
<name>A0A1L0DHQ0_9ASCO</name>
<organism evidence="9 10">
    <name type="scientific">Sungouiella intermedia</name>
    <dbReference type="NCBI Taxonomy" id="45354"/>
    <lineage>
        <taxon>Eukaryota</taxon>
        <taxon>Fungi</taxon>
        <taxon>Dikarya</taxon>
        <taxon>Ascomycota</taxon>
        <taxon>Saccharomycotina</taxon>
        <taxon>Pichiomycetes</taxon>
        <taxon>Metschnikowiaceae</taxon>
        <taxon>Sungouiella</taxon>
    </lineage>
</organism>
<dbReference type="GO" id="GO:0005634">
    <property type="term" value="C:nucleus"/>
    <property type="evidence" value="ECO:0007669"/>
    <property type="project" value="TreeGrafter"/>
</dbReference>
<dbReference type="AlphaFoldDB" id="A0A1L0DHQ0"/>
<protein>
    <recommendedName>
        <fullName evidence="2 6">DNA damage-binding protein CMR1</fullName>
    </recommendedName>
</protein>
<dbReference type="Proteomes" id="UP000182259">
    <property type="component" value="Chromosome IV"/>
</dbReference>
<feature type="coiled-coil region" evidence="7">
    <location>
        <begin position="71"/>
        <end position="98"/>
    </location>
</feature>
<dbReference type="PROSITE" id="PS50294">
    <property type="entry name" value="WD_REPEATS_REGION"/>
    <property type="match status" value="1"/>
</dbReference>
<proteinExistence type="inferred from homology"/>
<dbReference type="PROSITE" id="PS50082">
    <property type="entry name" value="WD_REPEATS_2"/>
    <property type="match status" value="1"/>
</dbReference>
<dbReference type="Pfam" id="PF00400">
    <property type="entry name" value="WD40"/>
    <property type="match status" value="1"/>
</dbReference>
<dbReference type="GO" id="GO:0006974">
    <property type="term" value="P:DNA damage response"/>
    <property type="evidence" value="ECO:0007669"/>
    <property type="project" value="UniProtKB-KW"/>
</dbReference>
<accession>A0A1L0DHQ0</accession>
<evidence type="ECO:0000313" key="10">
    <source>
        <dbReference type="Proteomes" id="UP000182259"/>
    </source>
</evidence>
<comment type="function">
    <text evidence="6">DNA-binding protein that binds to both single- and double-stranded DNA. Binds preferentially to UV-damaged DNA. May be involved in DNA-metabolic processes.</text>
</comment>
<feature type="compositionally biased region" description="Polar residues" evidence="8">
    <location>
        <begin position="35"/>
        <end position="50"/>
    </location>
</feature>
<dbReference type="PANTHER" id="PTHR14773">
    <property type="entry name" value="WD REPEAT-CONTAINING PROTEIN 76"/>
    <property type="match status" value="1"/>
</dbReference>
<dbReference type="InterPro" id="IPR001680">
    <property type="entry name" value="WD40_rpt"/>
</dbReference>